<reference evidence="3" key="1">
    <citation type="submission" date="2016-06" db="EMBL/GenBank/DDBJ databases">
        <authorList>
            <person name="Varghese N."/>
        </authorList>
    </citation>
    <scope>NUCLEOTIDE SEQUENCE [LARGE SCALE GENOMIC DNA]</scope>
    <source>
        <strain evidence="3">DSM 45431</strain>
    </source>
</reference>
<name>A0A1C6SGK1_9ACTN</name>
<dbReference type="EMBL" id="FMHV01000002">
    <property type="protein sequence ID" value="SCL28438.1"/>
    <property type="molecule type" value="Genomic_DNA"/>
</dbReference>
<dbReference type="RefSeq" id="WP_245718859.1">
    <property type="nucleotide sequence ID" value="NZ_FMHV01000002.1"/>
</dbReference>
<organism evidence="2 3">
    <name type="scientific">Micromonospora rhizosphaerae</name>
    <dbReference type="NCBI Taxonomy" id="568872"/>
    <lineage>
        <taxon>Bacteria</taxon>
        <taxon>Bacillati</taxon>
        <taxon>Actinomycetota</taxon>
        <taxon>Actinomycetes</taxon>
        <taxon>Micromonosporales</taxon>
        <taxon>Micromonosporaceae</taxon>
        <taxon>Micromonospora</taxon>
    </lineage>
</organism>
<sequence>MVQPNLVPLEPLPEDAGIDGLPPERSREVREREQHASAALVGASTVEFIADHLATGRAVLDAVRDASPAGSRLGVRHGAAFEVFRFDLC</sequence>
<evidence type="ECO:0000313" key="3">
    <source>
        <dbReference type="Proteomes" id="UP000199413"/>
    </source>
</evidence>
<accession>A0A1C6SGK1</accession>
<proteinExistence type="predicted"/>
<evidence type="ECO:0000256" key="1">
    <source>
        <dbReference type="SAM" id="MobiDB-lite"/>
    </source>
</evidence>
<feature type="region of interest" description="Disordered" evidence="1">
    <location>
        <begin position="1"/>
        <end position="27"/>
    </location>
</feature>
<evidence type="ECO:0000313" key="2">
    <source>
        <dbReference type="EMBL" id="SCL28438.1"/>
    </source>
</evidence>
<dbReference type="Proteomes" id="UP000199413">
    <property type="component" value="Unassembled WGS sequence"/>
</dbReference>
<dbReference type="AlphaFoldDB" id="A0A1C6SGK1"/>
<protein>
    <submittedName>
        <fullName evidence="2">Uncharacterized protein</fullName>
    </submittedName>
</protein>
<dbReference type="STRING" id="568872.GA0070624_3693"/>
<keyword evidence="3" id="KW-1185">Reference proteome</keyword>
<gene>
    <name evidence="2" type="ORF">GA0070624_3693</name>
</gene>